<protein>
    <submittedName>
        <fullName evidence="2">Uncharacterized protein</fullName>
    </submittedName>
</protein>
<dbReference type="GO" id="GO:0005549">
    <property type="term" value="F:odorant binding"/>
    <property type="evidence" value="ECO:0007669"/>
    <property type="project" value="InterPro"/>
</dbReference>
<dbReference type="Proteomes" id="UP000095300">
    <property type="component" value="Unassembled WGS sequence"/>
</dbReference>
<keyword evidence="1" id="KW-0732">Signal</keyword>
<dbReference type="VEuPathDB" id="VectorBase:SCAU003951"/>
<dbReference type="InterPro" id="IPR036728">
    <property type="entry name" value="PBP_GOBP_sf"/>
</dbReference>
<proteinExistence type="predicted"/>
<reference evidence="2" key="1">
    <citation type="submission" date="2020-05" db="UniProtKB">
        <authorList>
            <consortium name="EnsemblMetazoa"/>
        </authorList>
    </citation>
    <scope>IDENTIFICATION</scope>
    <source>
        <strain evidence="2">USDA</strain>
    </source>
</reference>
<dbReference type="InterPro" id="IPR006170">
    <property type="entry name" value="PBP/GOBP"/>
</dbReference>
<dbReference type="EnsemblMetazoa" id="SCAU003951-RA">
    <property type="protein sequence ID" value="SCAU003951-PA"/>
    <property type="gene ID" value="SCAU003951"/>
</dbReference>
<dbReference type="Gene3D" id="1.10.238.20">
    <property type="entry name" value="Pheromone/general odorant binding protein domain"/>
    <property type="match status" value="1"/>
</dbReference>
<evidence type="ECO:0000313" key="2">
    <source>
        <dbReference type="EnsemblMetazoa" id="SCAU003951-PA"/>
    </source>
</evidence>
<evidence type="ECO:0000256" key="1">
    <source>
        <dbReference type="SAM" id="SignalP"/>
    </source>
</evidence>
<gene>
    <name evidence="2" type="primary">106080603</name>
</gene>
<accession>A0A1I8P1B3</accession>
<dbReference type="CDD" id="cd23992">
    <property type="entry name" value="PBP_GOBP"/>
    <property type="match status" value="1"/>
</dbReference>
<dbReference type="OrthoDB" id="7954178at2759"/>
<name>A0A1I8P1B3_STOCA</name>
<dbReference type="AlphaFoldDB" id="A0A1I8P1B3"/>
<feature type="signal peptide" evidence="1">
    <location>
        <begin position="1"/>
        <end position="18"/>
    </location>
</feature>
<keyword evidence="3" id="KW-1185">Reference proteome</keyword>
<dbReference type="KEGG" id="scac:106080603"/>
<dbReference type="Pfam" id="PF01395">
    <property type="entry name" value="PBP_GOBP"/>
    <property type="match status" value="1"/>
</dbReference>
<dbReference type="SUPFAM" id="SSF47565">
    <property type="entry name" value="Insect pheromone/odorant-binding proteins"/>
    <property type="match status" value="1"/>
</dbReference>
<feature type="chain" id="PRO_5009325848" evidence="1">
    <location>
        <begin position="19"/>
        <end position="138"/>
    </location>
</feature>
<sequence length="138" mass="16139">MNRLLVVFLILFLSKTFAERPDWYPENAAEIEADCKKENGITPEIWSQMLSLDLEDTPPVRSVLLCLVKRKTVYRPENGFEAERLQVGLQQVAKRKCDLNHIKDCGEKFCDLEPEDFKIFSIFKCTLDDRHEKCEKVE</sequence>
<evidence type="ECO:0000313" key="3">
    <source>
        <dbReference type="Proteomes" id="UP000095300"/>
    </source>
</evidence>
<organism evidence="2 3">
    <name type="scientific">Stomoxys calcitrans</name>
    <name type="common">Stable fly</name>
    <name type="synonym">Conops calcitrans</name>
    <dbReference type="NCBI Taxonomy" id="35570"/>
    <lineage>
        <taxon>Eukaryota</taxon>
        <taxon>Metazoa</taxon>
        <taxon>Ecdysozoa</taxon>
        <taxon>Arthropoda</taxon>
        <taxon>Hexapoda</taxon>
        <taxon>Insecta</taxon>
        <taxon>Pterygota</taxon>
        <taxon>Neoptera</taxon>
        <taxon>Endopterygota</taxon>
        <taxon>Diptera</taxon>
        <taxon>Brachycera</taxon>
        <taxon>Muscomorpha</taxon>
        <taxon>Muscoidea</taxon>
        <taxon>Muscidae</taxon>
        <taxon>Stomoxys</taxon>
    </lineage>
</organism>